<dbReference type="AlphaFoldDB" id="A0A372JQZ1"/>
<dbReference type="SMART" id="SM00347">
    <property type="entry name" value="HTH_MARR"/>
    <property type="match status" value="1"/>
</dbReference>
<dbReference type="InterPro" id="IPR000835">
    <property type="entry name" value="HTH_MarR-typ"/>
</dbReference>
<evidence type="ECO:0000259" key="4">
    <source>
        <dbReference type="PROSITE" id="PS50995"/>
    </source>
</evidence>
<dbReference type="InterPro" id="IPR036390">
    <property type="entry name" value="WH_DNA-bd_sf"/>
</dbReference>
<dbReference type="Pfam" id="PF01047">
    <property type="entry name" value="MarR"/>
    <property type="match status" value="1"/>
</dbReference>
<evidence type="ECO:0000256" key="1">
    <source>
        <dbReference type="ARBA" id="ARBA00023015"/>
    </source>
</evidence>
<dbReference type="EMBL" id="QURH01000129">
    <property type="protein sequence ID" value="RFU42359.1"/>
    <property type="molecule type" value="Genomic_DNA"/>
</dbReference>
<organism evidence="5 6">
    <name type="scientific">Actinomadura logoneensis</name>
    <dbReference type="NCBI Taxonomy" id="2293572"/>
    <lineage>
        <taxon>Bacteria</taxon>
        <taxon>Bacillati</taxon>
        <taxon>Actinomycetota</taxon>
        <taxon>Actinomycetes</taxon>
        <taxon>Streptosporangiales</taxon>
        <taxon>Thermomonosporaceae</taxon>
        <taxon>Actinomadura</taxon>
    </lineage>
</organism>
<keyword evidence="2" id="KW-0238">DNA-binding</keyword>
<dbReference type="PANTHER" id="PTHR33164:SF57">
    <property type="entry name" value="MARR-FAMILY TRANSCRIPTIONAL REGULATOR"/>
    <property type="match status" value="1"/>
</dbReference>
<name>A0A372JQZ1_9ACTN</name>
<dbReference type="PRINTS" id="PR00598">
    <property type="entry name" value="HTHMARR"/>
</dbReference>
<keyword evidence="6" id="KW-1185">Reference proteome</keyword>
<protein>
    <submittedName>
        <fullName evidence="5">MarR family transcriptional regulator</fullName>
    </submittedName>
</protein>
<proteinExistence type="predicted"/>
<accession>A0A372JQZ1</accession>
<dbReference type="GO" id="GO:0003677">
    <property type="term" value="F:DNA binding"/>
    <property type="evidence" value="ECO:0007669"/>
    <property type="project" value="UniProtKB-KW"/>
</dbReference>
<dbReference type="SUPFAM" id="SSF46785">
    <property type="entry name" value="Winged helix' DNA-binding domain"/>
    <property type="match status" value="1"/>
</dbReference>
<dbReference type="InterPro" id="IPR036388">
    <property type="entry name" value="WH-like_DNA-bd_sf"/>
</dbReference>
<dbReference type="PANTHER" id="PTHR33164">
    <property type="entry name" value="TRANSCRIPTIONAL REGULATOR, MARR FAMILY"/>
    <property type="match status" value="1"/>
</dbReference>
<evidence type="ECO:0000313" key="5">
    <source>
        <dbReference type="EMBL" id="RFU42359.1"/>
    </source>
</evidence>
<dbReference type="GO" id="GO:0003700">
    <property type="term" value="F:DNA-binding transcription factor activity"/>
    <property type="evidence" value="ECO:0007669"/>
    <property type="project" value="InterPro"/>
</dbReference>
<dbReference type="Proteomes" id="UP000261811">
    <property type="component" value="Unassembled WGS sequence"/>
</dbReference>
<dbReference type="GO" id="GO:0006950">
    <property type="term" value="P:response to stress"/>
    <property type="evidence" value="ECO:0007669"/>
    <property type="project" value="TreeGrafter"/>
</dbReference>
<gene>
    <name evidence="5" type="ORF">DZF91_06925</name>
</gene>
<dbReference type="PROSITE" id="PS50995">
    <property type="entry name" value="HTH_MARR_2"/>
    <property type="match status" value="1"/>
</dbReference>
<dbReference type="InterPro" id="IPR023187">
    <property type="entry name" value="Tscrpt_reg_MarR-type_CS"/>
</dbReference>
<sequence>MGMLLRLAHLRAREIFAEALRPLDLRTYHYGALLVLARKGPCTQRELAAALATDKSTMVRMIDDLEDRGLITRARMPSDRRAHAITLTDRGREVTARADAIAETMHDVLLAGFTDDERRTLRDLLVRLTRYDAF</sequence>
<evidence type="ECO:0000256" key="2">
    <source>
        <dbReference type="ARBA" id="ARBA00023125"/>
    </source>
</evidence>
<dbReference type="PROSITE" id="PS01117">
    <property type="entry name" value="HTH_MARR_1"/>
    <property type="match status" value="1"/>
</dbReference>
<dbReference type="InterPro" id="IPR039422">
    <property type="entry name" value="MarR/SlyA-like"/>
</dbReference>
<evidence type="ECO:0000256" key="3">
    <source>
        <dbReference type="ARBA" id="ARBA00023163"/>
    </source>
</evidence>
<evidence type="ECO:0000313" key="6">
    <source>
        <dbReference type="Proteomes" id="UP000261811"/>
    </source>
</evidence>
<reference evidence="5 6" key="1">
    <citation type="submission" date="2018-08" db="EMBL/GenBank/DDBJ databases">
        <title>Actinomadura jelena sp. nov., a novel Actinomycete isolated from soil in Chad.</title>
        <authorList>
            <person name="Shi L."/>
        </authorList>
    </citation>
    <scope>NUCLEOTIDE SEQUENCE [LARGE SCALE GENOMIC DNA]</scope>
    <source>
        <strain evidence="5 6">NEAU-G17</strain>
    </source>
</reference>
<dbReference type="Gene3D" id="1.10.10.10">
    <property type="entry name" value="Winged helix-like DNA-binding domain superfamily/Winged helix DNA-binding domain"/>
    <property type="match status" value="1"/>
</dbReference>
<keyword evidence="1" id="KW-0805">Transcription regulation</keyword>
<feature type="domain" description="HTH marR-type" evidence="4">
    <location>
        <begin position="1"/>
        <end position="130"/>
    </location>
</feature>
<comment type="caution">
    <text evidence="5">The sequence shown here is derived from an EMBL/GenBank/DDBJ whole genome shotgun (WGS) entry which is preliminary data.</text>
</comment>
<keyword evidence="3" id="KW-0804">Transcription</keyword>